<evidence type="ECO:0000313" key="4">
    <source>
        <dbReference type="Proteomes" id="UP000295063"/>
    </source>
</evidence>
<feature type="compositionally biased region" description="Basic and acidic residues" evidence="1">
    <location>
        <begin position="2029"/>
        <end position="2040"/>
    </location>
</feature>
<feature type="region of interest" description="Disordered" evidence="1">
    <location>
        <begin position="1214"/>
        <end position="1271"/>
    </location>
</feature>
<feature type="region of interest" description="Disordered" evidence="1">
    <location>
        <begin position="1636"/>
        <end position="1659"/>
    </location>
</feature>
<dbReference type="NCBIfam" id="NF012204">
    <property type="entry name" value="adhes_FxxPxG"/>
    <property type="match status" value="1"/>
</dbReference>
<feature type="compositionally biased region" description="Basic and acidic residues" evidence="1">
    <location>
        <begin position="1253"/>
        <end position="1264"/>
    </location>
</feature>
<feature type="region of interest" description="Disordered" evidence="1">
    <location>
        <begin position="2024"/>
        <end position="2047"/>
    </location>
</feature>
<dbReference type="NCBIfam" id="NF012206">
    <property type="entry name" value="LktA_tand_53"/>
    <property type="match status" value="14"/>
</dbReference>
<dbReference type="Proteomes" id="UP000295063">
    <property type="component" value="Unassembled WGS sequence"/>
</dbReference>
<gene>
    <name evidence="3" type="ORF">EV210_109209</name>
</gene>
<dbReference type="InterPro" id="IPR012334">
    <property type="entry name" value="Pectin_lyas_fold"/>
</dbReference>
<dbReference type="NCBIfam" id="TIGR01901">
    <property type="entry name" value="adhes_NPXG"/>
    <property type="match status" value="1"/>
</dbReference>
<dbReference type="InterPro" id="IPR008638">
    <property type="entry name" value="FhaB/CdiA-like_TPS"/>
</dbReference>
<dbReference type="EMBL" id="SLUI01000009">
    <property type="protein sequence ID" value="TCL36259.1"/>
    <property type="molecule type" value="Genomic_DNA"/>
</dbReference>
<dbReference type="SMART" id="SM00912">
    <property type="entry name" value="Haemagg_act"/>
    <property type="match status" value="1"/>
</dbReference>
<feature type="region of interest" description="Disordered" evidence="1">
    <location>
        <begin position="828"/>
        <end position="883"/>
    </location>
</feature>
<protein>
    <recommendedName>
        <fullName evidence="2">Filamentous haemagglutinin FhaB/tRNA nuclease CdiA-like TPS domain-containing protein</fullName>
    </recommendedName>
</protein>
<feature type="domain" description="Filamentous haemagglutinin FhaB/tRNA nuclease CdiA-like TPS" evidence="2">
    <location>
        <begin position="78"/>
        <end position="192"/>
    </location>
</feature>
<feature type="region of interest" description="Disordered" evidence="1">
    <location>
        <begin position="3655"/>
        <end position="3676"/>
    </location>
</feature>
<feature type="region of interest" description="Disordered" evidence="1">
    <location>
        <begin position="3381"/>
        <end position="3400"/>
    </location>
</feature>
<feature type="region of interest" description="Disordered" evidence="1">
    <location>
        <begin position="3779"/>
        <end position="3799"/>
    </location>
</feature>
<dbReference type="InterPro" id="IPR006626">
    <property type="entry name" value="PbH1"/>
</dbReference>
<dbReference type="InterPro" id="IPR047881">
    <property type="entry name" value="LktA_repeat"/>
</dbReference>
<evidence type="ECO:0000313" key="3">
    <source>
        <dbReference type="EMBL" id="TCL36259.1"/>
    </source>
</evidence>
<reference evidence="3 4" key="1">
    <citation type="submission" date="2019-03" db="EMBL/GenBank/DDBJ databases">
        <title>Genomic Encyclopedia of Type Strains, Phase IV (KMG-IV): sequencing the most valuable type-strain genomes for metagenomic binning, comparative biology and taxonomic classification.</title>
        <authorList>
            <person name="Goeker M."/>
        </authorList>
    </citation>
    <scope>NUCLEOTIDE SEQUENCE [LARGE SCALE GENOMIC DNA]</scope>
    <source>
        <strain evidence="3 4">DSM 15969</strain>
    </source>
</reference>
<dbReference type="Gene3D" id="2.160.20.10">
    <property type="entry name" value="Single-stranded right-handed beta-helix, Pectin lyase-like"/>
    <property type="match status" value="1"/>
</dbReference>
<feature type="compositionally biased region" description="Basic and acidic residues" evidence="1">
    <location>
        <begin position="865"/>
        <end position="876"/>
    </location>
</feature>
<feature type="compositionally biased region" description="Basic and acidic residues" evidence="1">
    <location>
        <begin position="1641"/>
        <end position="1652"/>
    </location>
</feature>
<comment type="caution">
    <text evidence="3">The sequence shown here is derived from an EMBL/GenBank/DDBJ whole genome shotgun (WGS) entry which is preliminary data.</text>
</comment>
<keyword evidence="4" id="KW-1185">Reference proteome</keyword>
<proteinExistence type="predicted"/>
<feature type="region of interest" description="Disordered" evidence="1">
    <location>
        <begin position="3256"/>
        <end position="3278"/>
    </location>
</feature>
<feature type="region of interest" description="Disordered" evidence="1">
    <location>
        <begin position="2411"/>
        <end position="2435"/>
    </location>
</feature>
<name>A0A4R1PVN9_9FIRM</name>
<evidence type="ECO:0000256" key="1">
    <source>
        <dbReference type="SAM" id="MobiDB-lite"/>
    </source>
</evidence>
<feature type="compositionally biased region" description="Basic and acidic residues" evidence="1">
    <location>
        <begin position="2417"/>
        <end position="2428"/>
    </location>
</feature>
<accession>A0A4R1PVN9</accession>
<feature type="non-terminal residue" evidence="3">
    <location>
        <position position="3844"/>
    </location>
</feature>
<organism evidence="3 4">
    <name type="scientific">Anaerospora hongkongensis</name>
    <dbReference type="NCBI Taxonomy" id="244830"/>
    <lineage>
        <taxon>Bacteria</taxon>
        <taxon>Bacillati</taxon>
        <taxon>Bacillota</taxon>
        <taxon>Negativicutes</taxon>
        <taxon>Selenomonadales</taxon>
        <taxon>Sporomusaceae</taxon>
        <taxon>Anaerospora</taxon>
    </lineage>
</organism>
<dbReference type="SMART" id="SM00710">
    <property type="entry name" value="PbH1"/>
    <property type="match status" value="9"/>
</dbReference>
<evidence type="ECO:0000259" key="2">
    <source>
        <dbReference type="SMART" id="SM00912"/>
    </source>
</evidence>
<sequence length="3844" mass="374430">MKMQRKWIRAWKRGKPDYMRSAYSIFRTRRIVAPPKQLPAKRTWHKKVLPVAASTMLGFLPFLYSLSDSIVYAEPQIITDGRTGTSLAINGSITDITTSTIKGVTGFNSFDRFNVYANNTVNLYLPGGTSNLLNLVHGERSYIDGMLNSIKDGKIGGNVYFLNSYGTVVGTTGTMNVGSLTMMTPTKSFMNNFFDNTGALNQVFDGTVPLDAQGQIVVKGKISAIDDVTLRAGTVVNEGTVATGSVFKVEKPDFSQIVNITNIQDNPTLAIKNGNIVISAVQEVSISGNLLTTGPNSTKAGDITISVNSGETAKIGITGGNIEGNNITLTASVQDTTTGIVGLKTSEALVDVSGGMIKASGDVAMTASSDVKVTTKIEPGPEQPPSEGNAAAAITKVDSSAEVHIHGNSSLDVSGNLSLHADNKVEVTSIADGSGSSAGASVALSKIVSDTSVIVDENAVINQAAAITLEASSSNVVNTTATASTGGAANAPNQTLNDYQDDAKTSEGSVTAAGSLAINDISSTTRAYMASSQTANSSGKVEVVSSALNKSTVTADGSTVAKDAAGIGAAVGINKVNSVNEAHIDQEVSAKGVTVSANNGEDTSVFDTTAVSGAGSDQIGVAGALAVNKINHKTAAVIGEGASITSNDGDISISAENRATETAKALPNKNALQGGDLGIGASVALNLANNITTAELKGAITGAHDISVSALGKHTLVTEAEAGAAGGFALTPVVALTVADNITTAKIASGPDLNVTGDVSVSADNTGSTKTSATGSAEGNAAIGAAIAVNVITDSAEATTARSISAGGDVSFTAKSSSTVEANAIAGAKGGKQDEKGAAVKNDSTEQGGVDQAIAEQTAFGQEQKNGKDTEKKEAKSASTSEGKLSVAAAVGVNVAENSARAYTADGVNISGKKLTAKAEQKTVDKVSADGNSEIAKAPVKEGETAPTPTGTGIGAGVAINSVSALADAHIGKGTHHVTGVEVAAKTLNNEASQFTAEAISGASGGNVGLAGSFALNSVENTSTASIDKDAEVNGTAADVNVEATNQSEYKASATPGKTTAGAGLGIGASVAMNLADNITTAQIEGKVTGAHDVTVSALGDHTLVTEAKAGAAGGFAATPVVALTVADNVTTAKIASGADLAVSGDVSVSADNTGSTKTSATGSAEGNAAIGAAIAVNVITDSAEATTARSINAGGDVSFTAKSSSTVEANAVAGAKGGKQDDKGAAVKNDSTEQGGVDQAIAEQTAFGQEQKNGKDTEKKEAKSASTSEGKLSVAAAVGVNVADNSARAYTADGVNISGKKLTAKAEQKTVDKVSADGNSEIAKAPVKEGETAPTPTGTGIGAGVAINSVTALADAHIGKGTHHVTGLEVAATALNNEASQFTAEAISGASGGNVGLAGSFALNSVENTSTASIDKDAEVNGTAADVNVEATNQSEYKASATPGKTTAGAGLGIGASVAMNLADNITTAQIEGKVTGAHDVSVSALGNHTLVTEAEAGAAGGFALTPVVALTVADNVTTAKIASGTDLDVSGDVSVNADNTGSTKTSATGSAEGNAAIGAAIAVNVITDSAEATTARSISAGGDVSLTAKSNSTVEASAIAGAKGGKQDEKGAAVKNDAAEQGGVDQAIAEQTAFGQEQKNGKDAEKKEAKSASTSEGKLSVAAAVGVNVAENSARAYTSDGVNISGKKLTAKAEQKTVAQVKADGNSEIAKVPVKEGEQAPTPTGTGIGAGVAINSVTALADAHIGKGTHHVTGVEVAAKALNGEASQFTAEAISGASGGNVGLAGSFALNSVENTSTASIDEEAEINGTAADIKVEARNQSKYKASATPGKTTDGAGLGIGASVAMNLADNITTAQIEGKVTGAHDVSVSALGNHTLVTEAKTGAAGGFALTPVVGLTVADNITTAKIASGTDLVVSGDVSVSADNTGSTTTSATGSAEGNAAIGAALAVNVITDSAEATTARSISAGGDVSFTAKSNSTVEANAIAGAKGGKQDEKGAAVKNDAAEQGGVDQAIAEQTAFGQEQKNGKDAEKKEAKSASTSEGKLSVAAAVGVNVAENSARAYTADGVNISGKKLTAKAEQKTVDKVSADGNSEIAKVPVKEGETAPAPTGTGIGAGVAINSVSALADAHIGKGTHHVTGVEVAAKALNDEASEFTAEAISGASGGNVGLAGSFALNSVENTSTASIDKDAEINGTAADVNVEATNQSEYKASATPGKTTAGAGLGIGASVAMNLADNITTAQIEGKVTGAHDVSVSALGDHTLVTEAKAGAAGGFAATPVVALTVADNVTTAKIASGADLAVSGDVSVSADNTGSTKTSATGSAEGNAAIGAALAVNVITDSAEATTARSISAGGDVSFTAKSNSTVEASAVAGAKGGKQDEKGAAVKNDSAEAGGVDQAIAEQTAFGQEQKNGKDAEKKEAKSASTSEGKLSVAAAVGVNVAENSARAYTSDGVNISGKKLTAKAEQKTVAQVKADGNSEIAKAPVKEGEQAPAPTGTGIGAGVAINSVSAVADAHIGKGTHHVTGLEVAAKALNNEASQFTAEAISGASGGNVGLAGSFALNSVENTSTASIDKDAEINGTAADVNVEATNQSEYKASATPGKTTDGAGLGIGASVAMNLADNITSATIAGKVTGAHDVSVSALGDHTLVTEAEAGAAGGFALTPVVGLTVADNITTAKITSGPDLDVTGTVSVSADNTGNTTTSAKGAADGAKAAIGAAVAINIANDKAFATTGRNITAGGDVIFHADNQSRTEANAIASAAGGTPAKDDGSASNGKNVDSLVKEQTDFAQKEKTEKKEVASAQTSEGKLAVAAAVGVNLSDSSAVAVTPDGVTIKAGGKFGVIAANETDAKAAGDGSAGGNIGKDKDGKPVTSTASIGIGAGVAINTVTATTSATIGAADHEAGSVEVKAIAHKEGDIAQSSDFTAEAISGAAGGKVGLAGSFALNSVTSNATAEIKDGATIAVDNAGSVTIEAENRTTREASATPTEKGATGGSVGLGASVALNIGANSALAKIAGGADVTGAGAVSLAAMGVHTIHTKAEAGSAGGIALTPVVAMNSVDNQATAIVEKRTGSAEDVAENLLTVGSLSVSATNSATGVTEAKGAADGSKAAIGAAVAINIANDRAFATTGRNITAGGDVVFHADNQSKTEANAIASAAGGTPAKDDGSASNGKNVDSLVKEQTDFAQKDKTEKKEAASAQTSEGKLGVAAAVGVNLSDSSAVAVTPDGVTIKAGGKFGVTAANETDAKASGDGSAGGRIGTDKDGKPVTSTASIGIGAGVAINTVTATTSASIGAADHEAGSVEVQAIAHKEGDSAQSSDFTAEAVSGAAGGKVGLAGSFALNSVTSNATAEIKDGATIAVDPNGSVTIEAENRTTRSASATPQGKGATGGSLGMGASVALNLGSNSALAKIAGGADVTGAGDVSLAATGVHTISTKAEAGASGGIALTPVVAMNSVDNQATAIVEKRTGSAEDVAENLLTVGSLHVSAANSATGVTEAKGAADGSKAAIGAAVAINIANDRAFATTGRNITAEGNVVFSADNQSKTEANAIASAAGGTPAKDDGSASNGKNVDSLVKEQTDFAQKDKTEKKEAASAQTSEGKLAVAAAVGVNLSDSSAVAVTPDGVTIKAGGKFGVTAANETDAKAAGDGSAGGRIGTDKDGKPVTSTASIGIGAGVAINTVTATTSASIGAADHEAGSVEVQAIAHKEGDSAQSSDFTAEAVSGAAGGKVGLAGSFALNSVTSNATAEIKDGATIAVDPNGSVTIEAENRTTRSASATPQGKGATGGSLGMGASVALNLGSNSALAKIAGGADVTGAGDVSLAATGVHTITT</sequence>